<accession>A0A5S6QLG2</accession>
<protein>
    <submittedName>
        <fullName evidence="3">Uncharacterized protein</fullName>
    </submittedName>
</protein>
<evidence type="ECO:0000313" key="3">
    <source>
        <dbReference type="WBParaSite" id="TMUE_2000008045.1"/>
    </source>
</evidence>
<proteinExistence type="predicted"/>
<organism evidence="2 3">
    <name type="scientific">Trichuris muris</name>
    <name type="common">Mouse whipworm</name>
    <dbReference type="NCBI Taxonomy" id="70415"/>
    <lineage>
        <taxon>Eukaryota</taxon>
        <taxon>Metazoa</taxon>
        <taxon>Ecdysozoa</taxon>
        <taxon>Nematoda</taxon>
        <taxon>Enoplea</taxon>
        <taxon>Dorylaimia</taxon>
        <taxon>Trichinellida</taxon>
        <taxon>Trichuridae</taxon>
        <taxon>Trichuris</taxon>
    </lineage>
</organism>
<keyword evidence="1" id="KW-0472">Membrane</keyword>
<keyword evidence="1" id="KW-1133">Transmembrane helix</keyword>
<dbReference type="WBParaSite" id="TMUE_2000008045.1">
    <property type="protein sequence ID" value="TMUE_2000008045.1"/>
    <property type="gene ID" value="WBGene00289198"/>
</dbReference>
<keyword evidence="2" id="KW-1185">Reference proteome</keyword>
<sequence>MFKSPTRPLTVAIRVNFRLWSPSRPIASAHPNGARSTQCIAVCILCILFAAFLAHLAAATCLYWPPEKEIRPSGRLRSLSVAVVVPEEDEEEENTKRSDDRTKTTLRSTSICCPSTLAAQTQLVTVIALTVWPICAHAYCALSNKQPCCVDLRRCERPAKGDTERESACAMAAEPLTCRRRTAICQSNTRLQRYSFGMMLALLK</sequence>
<reference evidence="3" key="1">
    <citation type="submission" date="2019-12" db="UniProtKB">
        <authorList>
            <consortium name="WormBaseParasite"/>
        </authorList>
    </citation>
    <scope>IDENTIFICATION</scope>
</reference>
<dbReference type="AlphaFoldDB" id="A0A5S6QLG2"/>
<feature type="transmembrane region" description="Helical" evidence="1">
    <location>
        <begin position="39"/>
        <end position="65"/>
    </location>
</feature>
<name>A0A5S6QLG2_TRIMR</name>
<evidence type="ECO:0000256" key="1">
    <source>
        <dbReference type="SAM" id="Phobius"/>
    </source>
</evidence>
<keyword evidence="1" id="KW-0812">Transmembrane</keyword>
<evidence type="ECO:0000313" key="2">
    <source>
        <dbReference type="Proteomes" id="UP000046395"/>
    </source>
</evidence>
<dbReference type="Proteomes" id="UP000046395">
    <property type="component" value="Unassembled WGS sequence"/>
</dbReference>